<sequence>MKTLIVVLALCVLTCAKSCPKSSEITQEDINSVNTVALVTVTDSEYGNHYYLHYVKYFDVRLFLSTFEILI</sequence>
<organism evidence="2 3">
    <name type="scientific">Ancylostoma ceylanicum</name>
    <dbReference type="NCBI Taxonomy" id="53326"/>
    <lineage>
        <taxon>Eukaryota</taxon>
        <taxon>Metazoa</taxon>
        <taxon>Ecdysozoa</taxon>
        <taxon>Nematoda</taxon>
        <taxon>Chromadorea</taxon>
        <taxon>Rhabditida</taxon>
        <taxon>Rhabditina</taxon>
        <taxon>Rhabditomorpha</taxon>
        <taxon>Strongyloidea</taxon>
        <taxon>Ancylostomatidae</taxon>
        <taxon>Ancylostomatinae</taxon>
        <taxon>Ancylostoma</taxon>
    </lineage>
</organism>
<dbReference type="InterPro" id="IPR049084">
    <property type="entry name" value="AceES-2"/>
</dbReference>
<gene>
    <name evidence="2" type="primary">Acey_s0017.g3330</name>
    <name evidence="2" type="ORF">Y032_0017g3330</name>
</gene>
<dbReference type="EMBL" id="JARK01001353">
    <property type="protein sequence ID" value="EYC22406.1"/>
    <property type="molecule type" value="Genomic_DNA"/>
</dbReference>
<protein>
    <recommendedName>
        <fullName evidence="4">Cystatin domain-containing protein</fullName>
    </recommendedName>
</protein>
<dbReference type="Pfam" id="PF21556">
    <property type="entry name" value="AceES-2"/>
    <property type="match status" value="1"/>
</dbReference>
<keyword evidence="1" id="KW-0732">Signal</keyword>
<evidence type="ECO:0008006" key="4">
    <source>
        <dbReference type="Google" id="ProtNLM"/>
    </source>
</evidence>
<name>A0A016V567_9BILA</name>
<keyword evidence="3" id="KW-1185">Reference proteome</keyword>
<evidence type="ECO:0000313" key="2">
    <source>
        <dbReference type="EMBL" id="EYC22406.1"/>
    </source>
</evidence>
<reference evidence="3" key="1">
    <citation type="journal article" date="2015" name="Nat. Genet.">
        <title>The genome and transcriptome of the zoonotic hookworm Ancylostoma ceylanicum identify infection-specific gene families.</title>
        <authorList>
            <person name="Schwarz E.M."/>
            <person name="Hu Y."/>
            <person name="Antoshechkin I."/>
            <person name="Miller M.M."/>
            <person name="Sternberg P.W."/>
            <person name="Aroian R.V."/>
        </authorList>
    </citation>
    <scope>NUCLEOTIDE SEQUENCE</scope>
    <source>
        <strain evidence="3">HY135</strain>
    </source>
</reference>
<accession>A0A016V567</accession>
<proteinExistence type="predicted"/>
<evidence type="ECO:0000256" key="1">
    <source>
        <dbReference type="SAM" id="SignalP"/>
    </source>
</evidence>
<dbReference type="AlphaFoldDB" id="A0A016V567"/>
<comment type="caution">
    <text evidence="2">The sequence shown here is derived from an EMBL/GenBank/DDBJ whole genome shotgun (WGS) entry which is preliminary data.</text>
</comment>
<feature type="signal peptide" evidence="1">
    <location>
        <begin position="1"/>
        <end position="16"/>
    </location>
</feature>
<dbReference type="Gene3D" id="2.40.50.780">
    <property type="match status" value="1"/>
</dbReference>
<feature type="chain" id="PRO_5001493093" description="Cystatin domain-containing protein" evidence="1">
    <location>
        <begin position="17"/>
        <end position="71"/>
    </location>
</feature>
<evidence type="ECO:0000313" key="3">
    <source>
        <dbReference type="Proteomes" id="UP000024635"/>
    </source>
</evidence>
<dbReference type="Proteomes" id="UP000024635">
    <property type="component" value="Unassembled WGS sequence"/>
</dbReference>